<feature type="domain" description="Bacterial type II secretion system protein E" evidence="4">
    <location>
        <begin position="346"/>
        <end position="725"/>
    </location>
</feature>
<comment type="similarity">
    <text evidence="1">Belongs to the GSP E family.</text>
</comment>
<dbReference type="Proteomes" id="UP000030661">
    <property type="component" value="Unassembled WGS sequence"/>
</dbReference>
<dbReference type="PANTHER" id="PTHR30258:SF3">
    <property type="entry name" value="SLL1921 PROTEIN"/>
    <property type="match status" value="1"/>
</dbReference>
<dbReference type="InterPro" id="IPR007831">
    <property type="entry name" value="T2SS_GspE_N"/>
</dbReference>
<dbReference type="FunFam" id="3.40.50.300:FF:000398">
    <property type="entry name" value="Type IV pilus assembly ATPase PilB"/>
    <property type="match status" value="1"/>
</dbReference>
<evidence type="ECO:0000259" key="5">
    <source>
        <dbReference type="Pfam" id="PF05157"/>
    </source>
</evidence>
<dbReference type="Gene3D" id="3.40.50.300">
    <property type="entry name" value="P-loop containing nucleotide triphosphate hydrolases"/>
    <property type="match status" value="1"/>
</dbReference>
<dbReference type="Pfam" id="PF00437">
    <property type="entry name" value="T2SSE"/>
    <property type="match status" value="1"/>
</dbReference>
<sequence>MMLKNTKEVNLGEILRDAGLISPVQLTKALQEQKNTGSSLVEILTKKRYISMQSLVDLLTYEIPLPFGTRDADKALRNFLLDTGLTTEDELQKLIDESELGKTLVQEGYIKKFQLELARQEQQHTGHPLWRTLVNLRFISPEQMNAILKHHMYRSQYTDLDELVGEILVNTKQITKKQLQQAKQKKKSTHEALGEILTREGIISATRVAKALGDYLNIPFVDLHKTQIDRKVAMMLPESFIREHKVLPIKQEQGLDGLPPRLFLSVIDPLDISTRDNIRMMTGCEVVPLLATEKALTEMTDQIFLFDRADEEFAIDSVEKKELVPGPGKAVPFAALSVKNMGEDLSTVKLVTSLIEGAINANATDIHLEPSANEELRIRYRVDGMLHDVMNISEQAHSTVISRIKVLADMDITERRQAQDGHITMKIAGTEYYMRIGTLPTKLGERLVIRLLDERRVITGLRQLGLEFQDLKQVEEFISTPYGMILVTGPVGSGKTTTLYSALNEINILTKNIITIEDPVEYQLPGISQVEVDAKIGLTFAAGLRAILRQDPNTLMVGEIRDPETASVAIRAALTGQQLFSTLHTQDAAGAITTLSYLGVQPFWIASALIGVIAQRLVRKICPYCKEPYTPDSRLLNLLNLEKEAEHTQFYHGKGCDRCFHSGYSGRTGIFEVMKVNGYVRELIVNQAPEAKLKEEAIARGMNTLKVSGIKKIIRGETTLEETLRVIL</sequence>
<name>A0A0S6W9V8_VECG1</name>
<evidence type="ECO:0000256" key="2">
    <source>
        <dbReference type="ARBA" id="ARBA00022741"/>
    </source>
</evidence>
<dbReference type="SUPFAM" id="SSF52540">
    <property type="entry name" value="P-loop containing nucleoside triphosphate hydrolases"/>
    <property type="match status" value="1"/>
</dbReference>
<keyword evidence="7" id="KW-1185">Reference proteome</keyword>
<dbReference type="eggNOG" id="COG2804">
    <property type="taxonomic scope" value="Bacteria"/>
</dbReference>
<dbReference type="PANTHER" id="PTHR30258">
    <property type="entry name" value="TYPE II SECRETION SYSTEM PROTEIN GSPE-RELATED"/>
    <property type="match status" value="1"/>
</dbReference>
<dbReference type="Pfam" id="PF05157">
    <property type="entry name" value="MshEN"/>
    <property type="match status" value="1"/>
</dbReference>
<dbReference type="CDD" id="cd01129">
    <property type="entry name" value="PulE-GspE-like"/>
    <property type="match status" value="1"/>
</dbReference>
<dbReference type="Gene3D" id="3.30.450.90">
    <property type="match status" value="1"/>
</dbReference>
<dbReference type="EMBL" id="DF820463">
    <property type="protein sequence ID" value="GAK55275.1"/>
    <property type="molecule type" value="Genomic_DNA"/>
</dbReference>
<dbReference type="InterPro" id="IPR027417">
    <property type="entry name" value="P-loop_NTPase"/>
</dbReference>
<dbReference type="AlphaFoldDB" id="A0A0S6W9V8"/>
<accession>A0A0S6W9V8</accession>
<gene>
    <name evidence="6" type="ORF">U27_02107</name>
</gene>
<evidence type="ECO:0000256" key="3">
    <source>
        <dbReference type="ARBA" id="ARBA00022840"/>
    </source>
</evidence>
<keyword evidence="3" id="KW-0067">ATP-binding</keyword>
<feature type="domain" description="Type II secretion system protein GspE N-terminal" evidence="5">
    <location>
        <begin position="216"/>
        <end position="306"/>
    </location>
</feature>
<dbReference type="GO" id="GO:0005524">
    <property type="term" value="F:ATP binding"/>
    <property type="evidence" value="ECO:0007669"/>
    <property type="project" value="UniProtKB-KW"/>
</dbReference>
<evidence type="ECO:0000313" key="6">
    <source>
        <dbReference type="EMBL" id="GAK55275.1"/>
    </source>
</evidence>
<dbReference type="InterPro" id="IPR037257">
    <property type="entry name" value="T2SS_E_N_sf"/>
</dbReference>
<dbReference type="STRING" id="1499967.U27_02107"/>
<reference evidence="6" key="1">
    <citation type="journal article" date="2015" name="PeerJ">
        <title>First genomic representation of candidate bacterial phylum KSB3 points to enhanced environmental sensing as a trigger of wastewater bulking.</title>
        <authorList>
            <person name="Sekiguchi Y."/>
            <person name="Ohashi A."/>
            <person name="Parks D.H."/>
            <person name="Yamauchi T."/>
            <person name="Tyson G.W."/>
            <person name="Hugenholtz P."/>
        </authorList>
    </citation>
    <scope>NUCLEOTIDE SEQUENCE [LARGE SCALE GENOMIC DNA]</scope>
</reference>
<dbReference type="GO" id="GO:0016887">
    <property type="term" value="F:ATP hydrolysis activity"/>
    <property type="evidence" value="ECO:0007669"/>
    <property type="project" value="TreeGrafter"/>
</dbReference>
<protein>
    <submittedName>
        <fullName evidence="6">Type IV pilus assembly protein PilB</fullName>
    </submittedName>
</protein>
<evidence type="ECO:0000259" key="4">
    <source>
        <dbReference type="Pfam" id="PF00437"/>
    </source>
</evidence>
<organism evidence="6">
    <name type="scientific">Vecturithrix granuli</name>
    <dbReference type="NCBI Taxonomy" id="1499967"/>
    <lineage>
        <taxon>Bacteria</taxon>
        <taxon>Candidatus Moduliflexota</taxon>
        <taxon>Candidatus Vecturitrichia</taxon>
        <taxon>Candidatus Vecturitrichales</taxon>
        <taxon>Candidatus Vecturitrichaceae</taxon>
        <taxon>Candidatus Vecturithrix</taxon>
    </lineage>
</organism>
<dbReference type="HOGENOM" id="CLU_013446_10_3_0"/>
<dbReference type="GO" id="GO:0005886">
    <property type="term" value="C:plasma membrane"/>
    <property type="evidence" value="ECO:0007669"/>
    <property type="project" value="TreeGrafter"/>
</dbReference>
<dbReference type="Gene3D" id="3.30.300.160">
    <property type="entry name" value="Type II secretion system, protein E, N-terminal domain"/>
    <property type="match status" value="1"/>
</dbReference>
<evidence type="ECO:0000313" key="7">
    <source>
        <dbReference type="Proteomes" id="UP000030661"/>
    </source>
</evidence>
<proteinExistence type="inferred from homology"/>
<dbReference type="InterPro" id="IPR001482">
    <property type="entry name" value="T2SS/T4SS_dom"/>
</dbReference>
<keyword evidence="2" id="KW-0547">Nucleotide-binding</keyword>
<dbReference type="SUPFAM" id="SSF160246">
    <property type="entry name" value="EspE N-terminal domain-like"/>
    <property type="match status" value="3"/>
</dbReference>
<evidence type="ECO:0000256" key="1">
    <source>
        <dbReference type="ARBA" id="ARBA00006611"/>
    </source>
</evidence>